<keyword evidence="1" id="KW-0677">Repeat</keyword>
<feature type="compositionally biased region" description="Polar residues" evidence="4">
    <location>
        <begin position="235"/>
        <end position="244"/>
    </location>
</feature>
<dbReference type="SUPFAM" id="SSF48403">
    <property type="entry name" value="Ankyrin repeat"/>
    <property type="match status" value="1"/>
</dbReference>
<dbReference type="PANTHER" id="PTHR24198">
    <property type="entry name" value="ANKYRIN REPEAT AND PROTEIN KINASE DOMAIN-CONTAINING PROTEIN"/>
    <property type="match status" value="1"/>
</dbReference>
<accession>A0ABP9XJX3</accession>
<dbReference type="InterPro" id="IPR036770">
    <property type="entry name" value="Ankyrin_rpt-contain_sf"/>
</dbReference>
<keyword evidence="6" id="KW-1185">Reference proteome</keyword>
<sequence>MLQTNDAKKEKLKENLLGLHWASITGNVGLVKFALDHGVPIDSVVNGFVPLQVACINDNNIAVVQYLIDRGADVNMQKWPKKHSTDKTQAVHRATGSTALHVACANGCIRIVDLLIRNNARVDIKDKYGSTPLDIAQAKHETEIINLLKAAKTPPHDEYRYKKEHKHSIRRPSLPSIMECKRIPFTLTQKDSRRSFSGAHRPSVDEIVTLDNNNKSSLSIPLSMSSNSSDESSPMVATSPSSFGDSLNSDTNFDWYGYGVINNYDDENYLLSLERRAFNFELNRDGNLERHSQELNRKSHDQTSSDDDLDDDERYQSEPLSYIYNMDRPEMKRNWFGGFGKESVRNSLDNHRKHDFDHRTGFFSRWTPAWSKK</sequence>
<feature type="compositionally biased region" description="Acidic residues" evidence="4">
    <location>
        <begin position="304"/>
        <end position="313"/>
    </location>
</feature>
<evidence type="ECO:0000256" key="4">
    <source>
        <dbReference type="SAM" id="MobiDB-lite"/>
    </source>
</evidence>
<name>A0ABP9XJX3_9FUNG</name>
<protein>
    <submittedName>
        <fullName evidence="5">Uncharacterized protein</fullName>
    </submittedName>
</protein>
<feature type="compositionally biased region" description="Low complexity" evidence="4">
    <location>
        <begin position="219"/>
        <end position="233"/>
    </location>
</feature>
<feature type="repeat" description="ANK" evidence="3">
    <location>
        <begin position="46"/>
        <end position="79"/>
    </location>
</feature>
<dbReference type="Pfam" id="PF12796">
    <property type="entry name" value="Ank_2"/>
    <property type="match status" value="2"/>
</dbReference>
<feature type="region of interest" description="Disordered" evidence="4">
    <location>
        <begin position="219"/>
        <end position="244"/>
    </location>
</feature>
<dbReference type="PANTHER" id="PTHR24198:SF165">
    <property type="entry name" value="ANKYRIN REPEAT-CONTAINING PROTEIN-RELATED"/>
    <property type="match status" value="1"/>
</dbReference>
<feature type="repeat" description="ANK" evidence="3">
    <location>
        <begin position="95"/>
        <end position="127"/>
    </location>
</feature>
<evidence type="ECO:0000313" key="6">
    <source>
        <dbReference type="Proteomes" id="UP001476247"/>
    </source>
</evidence>
<evidence type="ECO:0000256" key="1">
    <source>
        <dbReference type="ARBA" id="ARBA00022737"/>
    </source>
</evidence>
<dbReference type="PROSITE" id="PS50297">
    <property type="entry name" value="ANK_REP_REGION"/>
    <property type="match status" value="2"/>
</dbReference>
<feature type="region of interest" description="Disordered" evidence="4">
    <location>
        <begin position="291"/>
        <end position="314"/>
    </location>
</feature>
<dbReference type="Gene3D" id="1.25.40.20">
    <property type="entry name" value="Ankyrin repeat-containing domain"/>
    <property type="match status" value="2"/>
</dbReference>
<dbReference type="InterPro" id="IPR002110">
    <property type="entry name" value="Ankyrin_rpt"/>
</dbReference>
<evidence type="ECO:0000256" key="2">
    <source>
        <dbReference type="ARBA" id="ARBA00023043"/>
    </source>
</evidence>
<dbReference type="PROSITE" id="PS50088">
    <property type="entry name" value="ANK_REPEAT"/>
    <property type="match status" value="2"/>
</dbReference>
<feature type="compositionally biased region" description="Basic and acidic residues" evidence="4">
    <location>
        <begin position="291"/>
        <end position="303"/>
    </location>
</feature>
<evidence type="ECO:0000313" key="5">
    <source>
        <dbReference type="EMBL" id="GAA5795087.1"/>
    </source>
</evidence>
<reference evidence="5 6" key="1">
    <citation type="submission" date="2024-04" db="EMBL/GenBank/DDBJ databases">
        <title>genome sequences of Mucor flavus KT1a and Helicostylum pulchrum KT1b strains isolation_sourced from the surface of a dry-aged beef.</title>
        <authorList>
            <person name="Toyotome T."/>
            <person name="Hosono M."/>
            <person name="Torimaru M."/>
            <person name="Fukuda K."/>
            <person name="Mikami N."/>
        </authorList>
    </citation>
    <scope>NUCLEOTIDE SEQUENCE [LARGE SCALE GENOMIC DNA]</scope>
    <source>
        <strain evidence="5 6">KT1b</strain>
    </source>
</reference>
<evidence type="ECO:0000256" key="3">
    <source>
        <dbReference type="PROSITE-ProRule" id="PRU00023"/>
    </source>
</evidence>
<dbReference type="EMBL" id="BAABUJ010000004">
    <property type="protein sequence ID" value="GAA5795087.1"/>
    <property type="molecule type" value="Genomic_DNA"/>
</dbReference>
<dbReference type="SMART" id="SM00248">
    <property type="entry name" value="ANK"/>
    <property type="match status" value="4"/>
</dbReference>
<gene>
    <name evidence="5" type="ORF">HPULCUR_000438</name>
</gene>
<organism evidence="5 6">
    <name type="scientific">Helicostylum pulchrum</name>
    <dbReference type="NCBI Taxonomy" id="562976"/>
    <lineage>
        <taxon>Eukaryota</taxon>
        <taxon>Fungi</taxon>
        <taxon>Fungi incertae sedis</taxon>
        <taxon>Mucoromycota</taxon>
        <taxon>Mucoromycotina</taxon>
        <taxon>Mucoromycetes</taxon>
        <taxon>Mucorales</taxon>
        <taxon>Mucorineae</taxon>
        <taxon>Mucoraceae</taxon>
        <taxon>Helicostylum</taxon>
    </lineage>
</organism>
<proteinExistence type="predicted"/>
<dbReference type="Proteomes" id="UP001476247">
    <property type="component" value="Unassembled WGS sequence"/>
</dbReference>
<keyword evidence="2 3" id="KW-0040">ANK repeat</keyword>
<comment type="caution">
    <text evidence="5">The sequence shown here is derived from an EMBL/GenBank/DDBJ whole genome shotgun (WGS) entry which is preliminary data.</text>
</comment>